<dbReference type="EMBL" id="MU273487">
    <property type="protein sequence ID" value="KAI0035263.1"/>
    <property type="molecule type" value="Genomic_DNA"/>
</dbReference>
<gene>
    <name evidence="1" type="ORF">K488DRAFT_43682</name>
</gene>
<reference evidence="1" key="2">
    <citation type="journal article" date="2022" name="New Phytol.">
        <title>Evolutionary transition to the ectomycorrhizal habit in the genomes of a hyperdiverse lineage of mushroom-forming fungi.</title>
        <authorList>
            <person name="Looney B."/>
            <person name="Miyauchi S."/>
            <person name="Morin E."/>
            <person name="Drula E."/>
            <person name="Courty P.E."/>
            <person name="Kohler A."/>
            <person name="Kuo A."/>
            <person name="LaButti K."/>
            <person name="Pangilinan J."/>
            <person name="Lipzen A."/>
            <person name="Riley R."/>
            <person name="Andreopoulos W."/>
            <person name="He G."/>
            <person name="Johnson J."/>
            <person name="Nolan M."/>
            <person name="Tritt A."/>
            <person name="Barry K.W."/>
            <person name="Grigoriev I.V."/>
            <person name="Nagy L.G."/>
            <person name="Hibbett D."/>
            <person name="Henrissat B."/>
            <person name="Matheny P.B."/>
            <person name="Labbe J."/>
            <person name="Martin F.M."/>
        </authorList>
    </citation>
    <scope>NUCLEOTIDE SEQUENCE</scope>
    <source>
        <strain evidence="1">EC-137</strain>
    </source>
</reference>
<keyword evidence="1" id="KW-0808">Transferase</keyword>
<sequence length="439" mass="48119">MMYHAESFAKHGFSTYIVGYAGSTPTPSLLELPLVRFLYLPPPPPLPLPFLISGPLKVAQQAVGVLYALLARVPHTPEYLLVQNPPSIPTLALVALVASLRGTKVIIDWHNLGYSILALRLGSAHPLIRIAKQFEKTFGRTAYAHLFVTRAMRDHLVKEWDLRGITAVLHDRPPAHFRRASPVETHRLFLALAPSLPTPFLPPSSAPYSTPFTTVAPESPGAELPLPSPRADRPALVVSSTSWTPDEDFSVLLSALGKYERAARAPGARLPKVLCVVTGRGPQREMYMGRVGRMQRGEEGSDGAWRWVRCVSLWLEAEDYPVLLGSADVGVSLHASSSALDLPMKVVDMFGCGLPVCALDFACLPELVEHGRNGLVFRTDDELSEHLQTLLRGFPAPSPALSALQGFLRGEHPQGTADEQAWGSWDENWNAVVRRLVMH</sequence>
<organism evidence="1 2">
    <name type="scientific">Vararia minispora EC-137</name>
    <dbReference type="NCBI Taxonomy" id="1314806"/>
    <lineage>
        <taxon>Eukaryota</taxon>
        <taxon>Fungi</taxon>
        <taxon>Dikarya</taxon>
        <taxon>Basidiomycota</taxon>
        <taxon>Agaricomycotina</taxon>
        <taxon>Agaricomycetes</taxon>
        <taxon>Russulales</taxon>
        <taxon>Lachnocladiaceae</taxon>
        <taxon>Vararia</taxon>
    </lineage>
</organism>
<evidence type="ECO:0000313" key="2">
    <source>
        <dbReference type="Proteomes" id="UP000814128"/>
    </source>
</evidence>
<reference evidence="1" key="1">
    <citation type="submission" date="2021-02" db="EMBL/GenBank/DDBJ databases">
        <authorList>
            <consortium name="DOE Joint Genome Institute"/>
            <person name="Ahrendt S."/>
            <person name="Looney B.P."/>
            <person name="Miyauchi S."/>
            <person name="Morin E."/>
            <person name="Drula E."/>
            <person name="Courty P.E."/>
            <person name="Chicoki N."/>
            <person name="Fauchery L."/>
            <person name="Kohler A."/>
            <person name="Kuo A."/>
            <person name="Labutti K."/>
            <person name="Pangilinan J."/>
            <person name="Lipzen A."/>
            <person name="Riley R."/>
            <person name="Andreopoulos W."/>
            <person name="He G."/>
            <person name="Johnson J."/>
            <person name="Barry K.W."/>
            <person name="Grigoriev I.V."/>
            <person name="Nagy L."/>
            <person name="Hibbett D."/>
            <person name="Henrissat B."/>
            <person name="Matheny P.B."/>
            <person name="Labbe J."/>
            <person name="Martin F."/>
        </authorList>
    </citation>
    <scope>NUCLEOTIDE SEQUENCE</scope>
    <source>
        <strain evidence="1">EC-137</strain>
    </source>
</reference>
<proteinExistence type="predicted"/>
<keyword evidence="2" id="KW-1185">Reference proteome</keyword>
<evidence type="ECO:0000313" key="1">
    <source>
        <dbReference type="EMBL" id="KAI0035263.1"/>
    </source>
</evidence>
<accession>A0ACB8QTU7</accession>
<dbReference type="Proteomes" id="UP000814128">
    <property type="component" value="Unassembled WGS sequence"/>
</dbReference>
<protein>
    <submittedName>
        <fullName evidence="1">Glycosyl transferases group 1-domain-containing protein</fullName>
    </submittedName>
</protein>
<name>A0ACB8QTU7_9AGAM</name>
<comment type="caution">
    <text evidence="1">The sequence shown here is derived from an EMBL/GenBank/DDBJ whole genome shotgun (WGS) entry which is preliminary data.</text>
</comment>